<gene>
    <name evidence="4" type="ORF">CYCCA115_LOCUS3717</name>
</gene>
<proteinExistence type="predicted"/>
<evidence type="ECO:0000256" key="2">
    <source>
        <dbReference type="ARBA" id="ARBA00022723"/>
    </source>
</evidence>
<evidence type="ECO:0000313" key="4">
    <source>
        <dbReference type="EMBL" id="CAJ1934360.1"/>
    </source>
</evidence>
<feature type="domain" description="DDE Tnp4" evidence="3">
    <location>
        <begin position="6"/>
        <end position="123"/>
    </location>
</feature>
<dbReference type="AlphaFoldDB" id="A0AAD2CIU7"/>
<protein>
    <recommendedName>
        <fullName evidence="3">DDE Tnp4 domain-containing protein</fullName>
    </recommendedName>
</protein>
<sequence>MKHCAAKYVILLATYQSQILHIEGPCKGGVNDSKMLKESGIMEKLKANNKVCIVDRGFHMTEKEFEACLSFPDLMDSKELHSHKTRARLRQETFNARLKAFAVLCHTFPGSFEKHSLVLKAVAITIQYQMDHGSPLYEV</sequence>
<name>A0AAD2CIU7_9STRA</name>
<organism evidence="4 5">
    <name type="scientific">Cylindrotheca closterium</name>
    <dbReference type="NCBI Taxonomy" id="2856"/>
    <lineage>
        <taxon>Eukaryota</taxon>
        <taxon>Sar</taxon>
        <taxon>Stramenopiles</taxon>
        <taxon>Ochrophyta</taxon>
        <taxon>Bacillariophyta</taxon>
        <taxon>Bacillariophyceae</taxon>
        <taxon>Bacillariophycidae</taxon>
        <taxon>Bacillariales</taxon>
        <taxon>Bacillariaceae</taxon>
        <taxon>Cylindrotheca</taxon>
    </lineage>
</organism>
<keyword evidence="2" id="KW-0479">Metal-binding</keyword>
<keyword evidence="5" id="KW-1185">Reference proteome</keyword>
<comment type="caution">
    <text evidence="4">The sequence shown here is derived from an EMBL/GenBank/DDBJ whole genome shotgun (WGS) entry which is preliminary data.</text>
</comment>
<dbReference type="InterPro" id="IPR027806">
    <property type="entry name" value="HARBI1_dom"/>
</dbReference>
<dbReference type="GO" id="GO:0046872">
    <property type="term" value="F:metal ion binding"/>
    <property type="evidence" value="ECO:0007669"/>
    <property type="project" value="UniProtKB-KW"/>
</dbReference>
<accession>A0AAD2CIU7</accession>
<reference evidence="4" key="1">
    <citation type="submission" date="2023-08" db="EMBL/GenBank/DDBJ databases">
        <authorList>
            <person name="Audoor S."/>
            <person name="Bilcke G."/>
        </authorList>
    </citation>
    <scope>NUCLEOTIDE SEQUENCE</scope>
</reference>
<comment type="cofactor">
    <cofactor evidence="1">
        <name>a divalent metal cation</name>
        <dbReference type="ChEBI" id="CHEBI:60240"/>
    </cofactor>
</comment>
<dbReference type="Pfam" id="PF13359">
    <property type="entry name" value="DDE_Tnp_4"/>
    <property type="match status" value="1"/>
</dbReference>
<dbReference type="EMBL" id="CAKOGP040000335">
    <property type="protein sequence ID" value="CAJ1934360.1"/>
    <property type="molecule type" value="Genomic_DNA"/>
</dbReference>
<evidence type="ECO:0000259" key="3">
    <source>
        <dbReference type="Pfam" id="PF13359"/>
    </source>
</evidence>
<evidence type="ECO:0000256" key="1">
    <source>
        <dbReference type="ARBA" id="ARBA00001968"/>
    </source>
</evidence>
<dbReference type="Proteomes" id="UP001295423">
    <property type="component" value="Unassembled WGS sequence"/>
</dbReference>
<evidence type="ECO:0000313" key="5">
    <source>
        <dbReference type="Proteomes" id="UP001295423"/>
    </source>
</evidence>